<feature type="non-terminal residue" evidence="2">
    <location>
        <position position="204"/>
    </location>
</feature>
<gene>
    <name evidence="2" type="ORF">WICANDRAFT_17147</name>
</gene>
<dbReference type="GO" id="GO:0034657">
    <property type="term" value="C:GID complex"/>
    <property type="evidence" value="ECO:0007669"/>
    <property type="project" value="TreeGrafter"/>
</dbReference>
<dbReference type="Proteomes" id="UP000094112">
    <property type="component" value="Unassembled WGS sequence"/>
</dbReference>
<organism evidence="2 3">
    <name type="scientific">Wickerhamomyces anomalus (strain ATCC 58044 / CBS 1984 / NCYC 433 / NRRL Y-366-8)</name>
    <name type="common">Yeast</name>
    <name type="synonym">Hansenula anomala</name>
    <dbReference type="NCBI Taxonomy" id="683960"/>
    <lineage>
        <taxon>Eukaryota</taxon>
        <taxon>Fungi</taxon>
        <taxon>Dikarya</taxon>
        <taxon>Ascomycota</taxon>
        <taxon>Saccharomycotina</taxon>
        <taxon>Saccharomycetes</taxon>
        <taxon>Phaffomycetales</taxon>
        <taxon>Wickerhamomycetaceae</taxon>
        <taxon>Wickerhamomyces</taxon>
    </lineage>
</organism>
<sequence length="204" mass="23616">SSTTLTDFFIKNQIKPQTTSILRPGAIFVGSQQSGRSTYEVEVELKSVDLSKSYLSGYLKIQGLTESHPEIITFFESEIISENYSFFTDNKDWGSTDKIDIQHWTKFQNWRNSLPVKKILDKNYVHKNFLKHNHIYMRWKERFLVPDAKVENIDGASFAGFYYISFNQKTGNISGLYFHKSSEKFQQLELSYVPSLGVGGSYQF</sequence>
<dbReference type="AlphaFoldDB" id="A0A1E3P7M7"/>
<proteinExistence type="inferred from homology"/>
<dbReference type="STRING" id="683960.A0A1E3P7M7"/>
<protein>
    <recommendedName>
        <fullName evidence="4">Vacuolar import and degradation protein</fullName>
    </recommendedName>
</protein>
<dbReference type="PANTHER" id="PTHR14534">
    <property type="entry name" value="VACUOLAR IMPORT AND DEGRADATION PROTEIN 24"/>
    <property type="match status" value="1"/>
</dbReference>
<dbReference type="GO" id="GO:0007039">
    <property type="term" value="P:protein catabolic process in the vacuole"/>
    <property type="evidence" value="ECO:0007669"/>
    <property type="project" value="TreeGrafter"/>
</dbReference>
<dbReference type="PANTHER" id="PTHR14534:SF3">
    <property type="entry name" value="GID COMPLEX SUBUNIT 4 HOMOLOG"/>
    <property type="match status" value="1"/>
</dbReference>
<reference evidence="2 3" key="1">
    <citation type="journal article" date="2016" name="Proc. Natl. Acad. Sci. U.S.A.">
        <title>Comparative genomics of biotechnologically important yeasts.</title>
        <authorList>
            <person name="Riley R."/>
            <person name="Haridas S."/>
            <person name="Wolfe K.H."/>
            <person name="Lopes M.R."/>
            <person name="Hittinger C.T."/>
            <person name="Goeker M."/>
            <person name="Salamov A.A."/>
            <person name="Wisecaver J.H."/>
            <person name="Long T.M."/>
            <person name="Calvey C.H."/>
            <person name="Aerts A.L."/>
            <person name="Barry K.W."/>
            <person name="Choi C."/>
            <person name="Clum A."/>
            <person name="Coughlan A.Y."/>
            <person name="Deshpande S."/>
            <person name="Douglass A.P."/>
            <person name="Hanson S.J."/>
            <person name="Klenk H.-P."/>
            <person name="LaButti K.M."/>
            <person name="Lapidus A."/>
            <person name="Lindquist E.A."/>
            <person name="Lipzen A.M."/>
            <person name="Meier-Kolthoff J.P."/>
            <person name="Ohm R.A."/>
            <person name="Otillar R.P."/>
            <person name="Pangilinan J.L."/>
            <person name="Peng Y."/>
            <person name="Rokas A."/>
            <person name="Rosa C.A."/>
            <person name="Scheuner C."/>
            <person name="Sibirny A.A."/>
            <person name="Slot J.C."/>
            <person name="Stielow J.B."/>
            <person name="Sun H."/>
            <person name="Kurtzman C.P."/>
            <person name="Blackwell M."/>
            <person name="Grigoriev I.V."/>
            <person name="Jeffries T.W."/>
        </authorList>
    </citation>
    <scope>NUCLEOTIDE SEQUENCE [LARGE SCALE GENOMIC DNA]</scope>
    <source>
        <strain evidence="3">ATCC 58044 / CBS 1984 / NCYC 433 / NRRL Y-366-8</strain>
    </source>
</reference>
<dbReference type="RefSeq" id="XP_019040636.1">
    <property type="nucleotide sequence ID" value="XM_019180727.1"/>
</dbReference>
<dbReference type="EMBL" id="KV454209">
    <property type="protein sequence ID" value="ODQ61429.1"/>
    <property type="molecule type" value="Genomic_DNA"/>
</dbReference>
<evidence type="ECO:0000256" key="1">
    <source>
        <dbReference type="ARBA" id="ARBA00061469"/>
    </source>
</evidence>
<keyword evidence="3" id="KW-1185">Reference proteome</keyword>
<accession>A0A1E3P7M7</accession>
<dbReference type="GO" id="GO:0043161">
    <property type="term" value="P:proteasome-mediated ubiquitin-dependent protein catabolic process"/>
    <property type="evidence" value="ECO:0007669"/>
    <property type="project" value="TreeGrafter"/>
</dbReference>
<dbReference type="GeneID" id="30197973"/>
<dbReference type="InterPro" id="IPR018618">
    <property type="entry name" value="GID4/10-like"/>
</dbReference>
<comment type="similarity">
    <text evidence="1">Belongs to the GID4/VID24 family.</text>
</comment>
<evidence type="ECO:0000313" key="2">
    <source>
        <dbReference type="EMBL" id="ODQ61429.1"/>
    </source>
</evidence>
<evidence type="ECO:0008006" key="4">
    <source>
        <dbReference type="Google" id="ProtNLM"/>
    </source>
</evidence>
<name>A0A1E3P7M7_WICAA</name>
<evidence type="ECO:0000313" key="3">
    <source>
        <dbReference type="Proteomes" id="UP000094112"/>
    </source>
</evidence>
<dbReference type="GO" id="GO:0045721">
    <property type="term" value="P:negative regulation of gluconeogenesis"/>
    <property type="evidence" value="ECO:0007669"/>
    <property type="project" value="TreeGrafter"/>
</dbReference>
<dbReference type="Pfam" id="PF09783">
    <property type="entry name" value="Vac_ImportDeg"/>
    <property type="match status" value="1"/>
</dbReference>
<dbReference type="GO" id="GO:0005773">
    <property type="term" value="C:vacuole"/>
    <property type="evidence" value="ECO:0007669"/>
    <property type="project" value="GOC"/>
</dbReference>
<dbReference type="GO" id="GO:0006623">
    <property type="term" value="P:protein targeting to vacuole"/>
    <property type="evidence" value="ECO:0007669"/>
    <property type="project" value="TreeGrafter"/>
</dbReference>
<dbReference type="OrthoDB" id="62at2759"/>
<feature type="non-terminal residue" evidence="2">
    <location>
        <position position="1"/>
    </location>
</feature>